<comment type="catalytic activity">
    <reaction evidence="11">
        <text>ATP + H2O + cellular proteinSide 1 = ADP + phosphate + cellular proteinSide 2.</text>
        <dbReference type="EC" id="7.4.2.8"/>
    </reaction>
</comment>
<dbReference type="GO" id="GO:0031522">
    <property type="term" value="C:cell envelope Sec protein transport complex"/>
    <property type="evidence" value="ECO:0007669"/>
    <property type="project" value="TreeGrafter"/>
</dbReference>
<dbReference type="PROSITE" id="PS51192">
    <property type="entry name" value="HELICASE_ATP_BIND_1"/>
    <property type="match status" value="1"/>
</dbReference>
<dbReference type="PANTHER" id="PTHR30612:SF0">
    <property type="entry name" value="CHLOROPLAST PROTEIN-TRANSPORTING ATPASE"/>
    <property type="match status" value="1"/>
</dbReference>
<dbReference type="SUPFAM" id="SSF81767">
    <property type="entry name" value="Pre-protein crosslinking domain of SecA"/>
    <property type="match status" value="1"/>
</dbReference>
<dbReference type="EMBL" id="CP088148">
    <property type="protein sequence ID" value="UTU55226.1"/>
    <property type="molecule type" value="Genomic_DNA"/>
</dbReference>
<evidence type="ECO:0000256" key="5">
    <source>
        <dbReference type="ARBA" id="ARBA00022741"/>
    </source>
</evidence>
<dbReference type="HAMAP" id="MF_01382">
    <property type="entry name" value="SecA"/>
    <property type="match status" value="1"/>
</dbReference>
<dbReference type="Gene3D" id="3.40.50.300">
    <property type="entry name" value="P-loop containing nucleotide triphosphate hydrolases"/>
    <property type="match status" value="2"/>
</dbReference>
<feature type="domain" description="SecA family profile" evidence="14">
    <location>
        <begin position="19"/>
        <end position="609"/>
    </location>
</feature>
<feature type="binding site" evidence="11">
    <location>
        <position position="103"/>
    </location>
    <ligand>
        <name>ATP</name>
        <dbReference type="ChEBI" id="CHEBI:30616"/>
    </ligand>
</feature>
<evidence type="ECO:0000256" key="4">
    <source>
        <dbReference type="ARBA" id="ARBA00022519"/>
    </source>
</evidence>
<dbReference type="InterPro" id="IPR036670">
    <property type="entry name" value="SecA_X-link_sf"/>
</dbReference>
<dbReference type="GO" id="GO:0005524">
    <property type="term" value="F:ATP binding"/>
    <property type="evidence" value="ECO:0007669"/>
    <property type="project" value="UniProtKB-UniRule"/>
</dbReference>
<dbReference type="InterPro" id="IPR020937">
    <property type="entry name" value="SecA_CS"/>
</dbReference>
<dbReference type="Pfam" id="PF21090">
    <property type="entry name" value="P-loop_SecA"/>
    <property type="match status" value="1"/>
</dbReference>
<dbReference type="AlphaFoldDB" id="A0AB38TNE1"/>
<accession>A0AB38TNE1</accession>
<feature type="binding site" evidence="11">
    <location>
        <position position="532"/>
    </location>
    <ligand>
        <name>ATP</name>
        <dbReference type="ChEBI" id="CHEBI:30616"/>
    </ligand>
</feature>
<dbReference type="PRINTS" id="PR00906">
    <property type="entry name" value="SECA"/>
</dbReference>
<dbReference type="GO" id="GO:0043952">
    <property type="term" value="P:protein transport by the Sec complex"/>
    <property type="evidence" value="ECO:0007669"/>
    <property type="project" value="TreeGrafter"/>
</dbReference>
<dbReference type="GO" id="GO:0065002">
    <property type="term" value="P:intracellular protein transmembrane transport"/>
    <property type="evidence" value="ECO:0007669"/>
    <property type="project" value="UniProtKB-UniRule"/>
</dbReference>
<dbReference type="CDD" id="cd18803">
    <property type="entry name" value="SF2_C_secA"/>
    <property type="match status" value="1"/>
</dbReference>
<evidence type="ECO:0000256" key="8">
    <source>
        <dbReference type="ARBA" id="ARBA00022967"/>
    </source>
</evidence>
<evidence type="ECO:0000256" key="1">
    <source>
        <dbReference type="ARBA" id="ARBA00022448"/>
    </source>
</evidence>
<dbReference type="Pfam" id="PF01043">
    <property type="entry name" value="SecA_PP_bind"/>
    <property type="match status" value="1"/>
</dbReference>
<dbReference type="PROSITE" id="PS01312">
    <property type="entry name" value="SECA"/>
    <property type="match status" value="1"/>
</dbReference>
<dbReference type="GO" id="GO:0008564">
    <property type="term" value="F:protein-exporting ATPase activity"/>
    <property type="evidence" value="ECO:0007669"/>
    <property type="project" value="UniProtKB-EC"/>
</dbReference>
<dbReference type="Pfam" id="PF07517">
    <property type="entry name" value="SecA_DEAD"/>
    <property type="match status" value="1"/>
</dbReference>
<keyword evidence="2 11" id="KW-1003">Cell membrane</keyword>
<comment type="similarity">
    <text evidence="11">Belongs to the SecA family.</text>
</comment>
<protein>
    <recommendedName>
        <fullName evidence="11">Protein translocase subunit SecA</fullName>
        <ecNumber evidence="11">7.4.2.8</ecNumber>
    </recommendedName>
</protein>
<evidence type="ECO:0000256" key="6">
    <source>
        <dbReference type="ARBA" id="ARBA00022840"/>
    </source>
</evidence>
<comment type="function">
    <text evidence="11">Part of the Sec protein translocase complex. Interacts with the SecYEG preprotein conducting channel. Has a central role in coupling the hydrolysis of ATP to the transfer of proteins into and across the cell membrane, serving both as a receptor for the preprotein-SecB complex and as an ATP-driven molecular motor driving the stepwise translocation of polypeptide chains across the membrane.</text>
</comment>
<evidence type="ECO:0000256" key="3">
    <source>
        <dbReference type="ARBA" id="ARBA00022490"/>
    </source>
</evidence>
<feature type="domain" description="Helicase C-terminal" evidence="13">
    <location>
        <begin position="457"/>
        <end position="608"/>
    </location>
</feature>
<dbReference type="PROSITE" id="PS51196">
    <property type="entry name" value="SECA_MOTOR_DEAD"/>
    <property type="match status" value="1"/>
</dbReference>
<dbReference type="GO" id="GO:0005886">
    <property type="term" value="C:plasma membrane"/>
    <property type="evidence" value="ECO:0007669"/>
    <property type="project" value="UniProtKB-SubCell"/>
</dbReference>
<evidence type="ECO:0000313" key="16">
    <source>
        <dbReference type="Proteomes" id="UP001060070"/>
    </source>
</evidence>
<evidence type="ECO:0000256" key="7">
    <source>
        <dbReference type="ARBA" id="ARBA00022927"/>
    </source>
</evidence>
<dbReference type="InterPro" id="IPR011115">
    <property type="entry name" value="SecA_DEAD"/>
</dbReference>
<dbReference type="InterPro" id="IPR000185">
    <property type="entry name" value="SecA"/>
</dbReference>
<dbReference type="Gene3D" id="3.90.1440.10">
    <property type="entry name" value="SecA, preprotein cross-linking domain"/>
    <property type="match status" value="1"/>
</dbReference>
<comment type="subcellular location">
    <subcellularLocation>
        <location evidence="11">Cell membrane</location>
        <topology evidence="11">Peripheral membrane protein</topology>
        <orientation evidence="11">Cytoplasmic side</orientation>
    </subcellularLocation>
    <subcellularLocation>
        <location evidence="11">Cytoplasm</location>
    </subcellularLocation>
    <text evidence="11">Distribution is 50-50.</text>
</comment>
<geneLocation type="plasmid" evidence="15 16">
    <name>unnamed</name>
</geneLocation>
<dbReference type="SMART" id="SM00958">
    <property type="entry name" value="SecA_PP_bind"/>
    <property type="match status" value="1"/>
</dbReference>
<keyword evidence="7 11" id="KW-0653">Protein transport</keyword>
<dbReference type="SMART" id="SM00957">
    <property type="entry name" value="SecA_DEAD"/>
    <property type="match status" value="1"/>
</dbReference>
<dbReference type="InterPro" id="IPR014001">
    <property type="entry name" value="Helicase_ATP-bd"/>
</dbReference>
<dbReference type="Proteomes" id="UP001060070">
    <property type="component" value="Plasmid unnamed"/>
</dbReference>
<dbReference type="GO" id="GO:0005829">
    <property type="term" value="C:cytosol"/>
    <property type="evidence" value="ECO:0007669"/>
    <property type="project" value="TreeGrafter"/>
</dbReference>
<keyword evidence="6 11" id="KW-0067">ATP-binding</keyword>
<evidence type="ECO:0000256" key="9">
    <source>
        <dbReference type="ARBA" id="ARBA00023010"/>
    </source>
</evidence>
<feature type="domain" description="Helicase ATP-binding" evidence="12">
    <location>
        <begin position="105"/>
        <end position="283"/>
    </location>
</feature>
<name>A0AB38TNE1_9HYPH</name>
<gene>
    <name evidence="11" type="primary">secA</name>
    <name evidence="15" type="ORF">LRP29_31390</name>
</gene>
<dbReference type="InterPro" id="IPR044722">
    <property type="entry name" value="SecA_SF2_C"/>
</dbReference>
<keyword evidence="16" id="KW-1185">Reference proteome</keyword>
<evidence type="ECO:0000256" key="11">
    <source>
        <dbReference type="HAMAP-Rule" id="MF_01382"/>
    </source>
</evidence>
<dbReference type="GO" id="GO:0006605">
    <property type="term" value="P:protein targeting"/>
    <property type="evidence" value="ECO:0007669"/>
    <property type="project" value="UniProtKB-UniRule"/>
</dbReference>
<evidence type="ECO:0000259" key="13">
    <source>
        <dbReference type="PROSITE" id="PS51194"/>
    </source>
</evidence>
<keyword evidence="15" id="KW-0614">Plasmid</keyword>
<dbReference type="CDD" id="cd17928">
    <property type="entry name" value="DEXDc_SecA"/>
    <property type="match status" value="1"/>
</dbReference>
<organism evidence="15 16">
    <name type="scientific">Mesorhizobium ciceri</name>
    <dbReference type="NCBI Taxonomy" id="39645"/>
    <lineage>
        <taxon>Bacteria</taxon>
        <taxon>Pseudomonadati</taxon>
        <taxon>Pseudomonadota</taxon>
        <taxon>Alphaproteobacteria</taxon>
        <taxon>Hyphomicrobiales</taxon>
        <taxon>Phyllobacteriaceae</taxon>
        <taxon>Mesorhizobium</taxon>
    </lineage>
</organism>
<dbReference type="InterPro" id="IPR014018">
    <property type="entry name" value="SecA_motor_DEAD"/>
</dbReference>
<dbReference type="InterPro" id="IPR027417">
    <property type="entry name" value="P-loop_NTPase"/>
</dbReference>
<comment type="subunit">
    <text evidence="11">Monomer and homodimer. Part of the essential Sec protein translocation apparatus which comprises SecA, SecYEG and auxiliary proteins SecDF-YajC and YidC.</text>
</comment>
<proteinExistence type="inferred from homology"/>
<keyword evidence="1 11" id="KW-0813">Transport</keyword>
<evidence type="ECO:0000259" key="14">
    <source>
        <dbReference type="PROSITE" id="PS51196"/>
    </source>
</evidence>
<dbReference type="RefSeq" id="WP_164752926.1">
    <property type="nucleotide sequence ID" value="NZ_CP088148.1"/>
</dbReference>
<evidence type="ECO:0000256" key="2">
    <source>
        <dbReference type="ARBA" id="ARBA00022475"/>
    </source>
</evidence>
<reference evidence="15 16" key="1">
    <citation type="journal article" date="2022" name="Microbiol. Resour. Announc.">
        <title>Complete Genome Sequence of Mesorhizobium ciceri Strain R30, a Rhizobium Used as a Commercial Inoculant for Chickpea in Argentina.</title>
        <authorList>
            <person name="Foresto E."/>
            <person name="Revale S."/>
            <person name="Primo E."/>
            <person name="Nievas F."/>
            <person name="Carezzano E."/>
            <person name="Puente M."/>
            <person name="Alzari P."/>
            <person name="Mart M."/>
            <person name="Ben-Assaya M."/>
            <person name="Mornico D."/>
            <person name="Santoro M."/>
            <person name="Mart F."/>
            <person name="Giordano W."/>
            <person name="Bogino P."/>
        </authorList>
    </citation>
    <scope>NUCLEOTIDE SEQUENCE [LARGE SCALE GENOMIC DNA]</scope>
    <source>
        <strain evidence="15 16">R30</strain>
    </source>
</reference>
<dbReference type="InterPro" id="IPR011130">
    <property type="entry name" value="SecA_preprotein_X-link_dom"/>
</dbReference>
<dbReference type="GO" id="GO:0017038">
    <property type="term" value="P:protein import"/>
    <property type="evidence" value="ECO:0007669"/>
    <property type="project" value="InterPro"/>
</dbReference>
<keyword evidence="5 11" id="KW-0547">Nucleotide-binding</keyword>
<feature type="binding site" evidence="11">
    <location>
        <begin position="121"/>
        <end position="125"/>
    </location>
    <ligand>
        <name>ATP</name>
        <dbReference type="ChEBI" id="CHEBI:30616"/>
    </ligand>
</feature>
<keyword evidence="10 11" id="KW-0472">Membrane</keyword>
<evidence type="ECO:0000259" key="12">
    <source>
        <dbReference type="PROSITE" id="PS51192"/>
    </source>
</evidence>
<dbReference type="PROSITE" id="PS51194">
    <property type="entry name" value="HELICASE_CTER"/>
    <property type="match status" value="1"/>
</dbReference>
<dbReference type="InterPro" id="IPR001650">
    <property type="entry name" value="Helicase_C-like"/>
</dbReference>
<sequence length="653" mass="72220">MMPFAERRRETASFLDDALTRVQAKVKRRPSMTLNGFRTFLEDVERFGDEYQTLADDSISVAAEKIKLALSREGLAESIVARSFALIRECSQRLLGMQHHPVQLIGGYALLKGRLAEMETGEGKTLTALLPAATAALAGVPVHIVTVNDYLAQRDADQLRPVYENLGLTVGLVLHGQDPSVRSAAYACDVAYCTNKELTFDYLRDTIALRGRRSGARVLLDKTIGDGQQASQLLLRGLHFAIVDEADSVLVDEARTPLIISRETDDPAATEIYRAALDLAKGLRAGEHYRLLGSERAVRLTERGRALVAGTDASAVGGLWASRRVRLELVEQALSALHLFKRDVHYIVTDGKVQIVDEYTGRVMADRSWERGLHQLVETKEGCKTTGRRETLAQITYQRFFRRYLWLAGMTGTAAEISTELQEVYGLEVVRIPTHRGVQRRNVGVYLCRTAEEKWRKVAAHVRELRKLGRPVLIGTRSVEASEQLSALLNSHGLGHTVLNARQDAEEAAIVAAAGEAGRVTVATNMAGRGTDIRLAQSIVQSGGLHVVLTEFHESARIDRQLFGRCARQGDPGSFEAIVSLEDELFRRYARVLARIVYAIALGRPELASGLFCRLLRWLAQHSAENRNLAARRQTMKQDAKLEKALAFAGAPE</sequence>
<keyword evidence="8 11" id="KW-1278">Translocase</keyword>
<dbReference type="EC" id="7.4.2.8" evidence="11"/>
<evidence type="ECO:0000313" key="15">
    <source>
        <dbReference type="EMBL" id="UTU55226.1"/>
    </source>
</evidence>
<keyword evidence="9 11" id="KW-0811">Translocation</keyword>
<evidence type="ECO:0000256" key="10">
    <source>
        <dbReference type="ARBA" id="ARBA00023136"/>
    </source>
</evidence>
<dbReference type="SUPFAM" id="SSF52540">
    <property type="entry name" value="P-loop containing nucleoside triphosphate hydrolases"/>
    <property type="match status" value="2"/>
</dbReference>
<keyword evidence="3 11" id="KW-0963">Cytoplasm</keyword>
<keyword evidence="4" id="KW-0997">Cell inner membrane</keyword>
<dbReference type="PANTHER" id="PTHR30612">
    <property type="entry name" value="SECA INNER MEMBRANE COMPONENT OF SEC PROTEIN SECRETION SYSTEM"/>
    <property type="match status" value="1"/>
</dbReference>
<dbReference type="FunFam" id="3.40.50.300:FF:000429">
    <property type="entry name" value="Preprotein translocase subunit SecA"/>
    <property type="match status" value="1"/>
</dbReference>